<feature type="chain" id="PRO_5030099346" evidence="1">
    <location>
        <begin position="26"/>
        <end position="1111"/>
    </location>
</feature>
<keyword evidence="2" id="KW-0645">Protease</keyword>
<keyword evidence="1" id="KW-0732">Signal</keyword>
<keyword evidence="2" id="KW-0482">Metalloprotease</keyword>
<dbReference type="AlphaFoldDB" id="A0A4R3LNZ8"/>
<dbReference type="GO" id="GO:0008237">
    <property type="term" value="F:metallopeptidase activity"/>
    <property type="evidence" value="ECO:0007669"/>
    <property type="project" value="UniProtKB-KW"/>
</dbReference>
<evidence type="ECO:0000313" key="2">
    <source>
        <dbReference type="EMBL" id="TCT01426.1"/>
    </source>
</evidence>
<dbReference type="OrthoDB" id="5934046at2"/>
<evidence type="ECO:0000256" key="1">
    <source>
        <dbReference type="SAM" id="SignalP"/>
    </source>
</evidence>
<dbReference type="InterPro" id="IPR013783">
    <property type="entry name" value="Ig-like_fold"/>
</dbReference>
<dbReference type="EMBL" id="SMAF01000001">
    <property type="protein sequence ID" value="TCT01426.1"/>
    <property type="molecule type" value="Genomic_DNA"/>
</dbReference>
<keyword evidence="2" id="KW-0378">Hydrolase</keyword>
<protein>
    <submittedName>
        <fullName evidence="2">Zn-dependent metalloprotease</fullName>
    </submittedName>
</protein>
<dbReference type="RefSeq" id="WP_123521341.1">
    <property type="nucleotide sequence ID" value="NZ_JBHLWF010000005.1"/>
</dbReference>
<sequence length="1111" mass="117443">MSKRFRQAATCLLLSSVLVPALSFAVLPGDPPPPGQRLPALRAVHDGLEVATSLKLDAERDFSLSARTQPFLQRHGSAWQIRWDERNDRAALVQGSGIPLLPGRGNRLTAGDVVLAGSMEQDLPVVADRARRFLDSMPELLALDGLDLRLDRERSTAYGEGHTHWLLEFQQFHDGIPVDGAYAFVRIAHGNIIQFGSERIADVSVPVTKSSKGTREAVFADAWRQLDFPDGTQVSEWLEEGELRIYPTLPAGESLAQPLRGLRGNGYDHVLAWRFVFRVDEHAVWQVLYDTGSGRVIDLRDLTLHVDAVVKGHVYPTTNLEPSIEVTFPFAAVNNNGAKVTDIDGIYDYSGGTATVTLDGKYFRMADTCGSISLSNSSNGILDLGGNTGTNCATPGSGGAGNTNASRTGFYHLTLINTKARSILPANSWLQTKVTANMNVNQTCNASWGGGQARFFKSGASASQPTTTCGNTGEIAAVFLHEWGHGMDQNTGGAANENGSGEAVGDTFAFLETRDSCIGPGFFTNPGGICYNCTSCTGVRDLADFSLEGTRPIASPANVTADAGLNCDRLACPYLQNGISPYRGPMGYEGHCESYIASTANWDLKNALVSEFGEAGWQRMDNIWYGSLVPSKSAYRVASGGQCNASAAVDGCNSNNWYTVYLAIDDDNGNLADGTPNACRIWDAFNAHGIACGARPACTESGKSGFSLQAKPREAAICAGESADYTISATGVNGFSSPVTLAASGVPAGASAAFSANPVIPDGDSVLTVTTGTGSATGTHTLMVEGEAAGSEDQTLELHLTIAPASPGSPTLLSPENQATGQPLAPLFSWQAVGAAEGYRFELADNAAFSSPLVDIFVTSSSLALDAGVLDFDRDYYWRVSASNSCGTGAESSVYTFRTGVQPGACGSGQLAVDLMREDFSAGMGAFSTVGSTGSSTWAITAAAPAGSPSGGNAVLAVDLHTASDQRLMSPPVTLPPGSAPLTLQFWNHQALEAGIDTCYDAGILEISSDGGGTWTLIDEPEIIHRAYDDPVAGNFGNALAGQPAWCGDRDWENYVVDLAAFAGQTVQFRWRLGTDNSVGAEGWHLDDIRIQACTTLEKDRIFADGFEVPR</sequence>
<dbReference type="SUPFAM" id="SSF55486">
    <property type="entry name" value="Metalloproteases ('zincins'), catalytic domain"/>
    <property type="match status" value="1"/>
</dbReference>
<reference evidence="2 3" key="1">
    <citation type="submission" date="2019-03" db="EMBL/GenBank/DDBJ databases">
        <title>Genomic Encyclopedia of Type Strains, Phase IV (KMG-IV): sequencing the most valuable type-strain genomes for metagenomic binning, comparative biology and taxonomic classification.</title>
        <authorList>
            <person name="Goeker M."/>
        </authorList>
    </citation>
    <scope>NUCLEOTIDE SEQUENCE [LARGE SCALE GENOMIC DNA]</scope>
    <source>
        <strain evidence="2 3">DSM 21944</strain>
    </source>
</reference>
<comment type="caution">
    <text evidence="2">The sequence shown here is derived from an EMBL/GenBank/DDBJ whole genome shotgun (WGS) entry which is preliminary data.</text>
</comment>
<proteinExistence type="predicted"/>
<dbReference type="Pfam" id="PF20773">
    <property type="entry name" value="InhA-like_MAM"/>
    <property type="match status" value="1"/>
</dbReference>
<dbReference type="GO" id="GO:0006508">
    <property type="term" value="P:proteolysis"/>
    <property type="evidence" value="ECO:0007669"/>
    <property type="project" value="UniProtKB-KW"/>
</dbReference>
<organism evidence="2 3">
    <name type="scientific">Pseudofulvimonas gallinarii</name>
    <dbReference type="NCBI Taxonomy" id="634155"/>
    <lineage>
        <taxon>Bacteria</taxon>
        <taxon>Pseudomonadati</taxon>
        <taxon>Pseudomonadota</taxon>
        <taxon>Gammaproteobacteria</taxon>
        <taxon>Lysobacterales</taxon>
        <taxon>Rhodanobacteraceae</taxon>
        <taxon>Pseudofulvimonas</taxon>
    </lineage>
</organism>
<dbReference type="Gene3D" id="2.60.40.10">
    <property type="entry name" value="Immunoglobulins"/>
    <property type="match status" value="1"/>
</dbReference>
<keyword evidence="3" id="KW-1185">Reference proteome</keyword>
<dbReference type="Proteomes" id="UP000294599">
    <property type="component" value="Unassembled WGS sequence"/>
</dbReference>
<evidence type="ECO:0000313" key="3">
    <source>
        <dbReference type="Proteomes" id="UP000294599"/>
    </source>
</evidence>
<accession>A0A4R3LNZ8</accession>
<name>A0A4R3LNZ8_9GAMM</name>
<dbReference type="Gene3D" id="2.60.120.260">
    <property type="entry name" value="Galactose-binding domain-like"/>
    <property type="match status" value="1"/>
</dbReference>
<gene>
    <name evidence="2" type="ORF">EDC25_101296</name>
</gene>
<feature type="signal peptide" evidence="1">
    <location>
        <begin position="1"/>
        <end position="25"/>
    </location>
</feature>